<sequence length="317" mass="34404">MSAWNQALDAAGIRAPGLRDDYTRQRELAARFKRSAYLAARLLLPRPLFPHVVAATAFMHHSDNLLDSGPLDARAEAYGAWEREVRDGLADGDSGHPVIRPLLNTITAHPRLRDHVEDYLRTARTDLDFTGFATEADYQAYIDAYSLPAFMLVACLLGPDGDATEFRAACRTYIDAAQRIDFVNDLAEDLADGRLTLPREELERCGVTREDLEQARDLPGTRALIAAALDRARTTLAASSPLTHLVPEPGRPLVRALIAFDTLTLTAATHKGPALLKSPARPSVRGAVGVLVREYGAARRVGRGTGAGRHADVTAGP</sequence>
<dbReference type="Gene3D" id="1.10.600.10">
    <property type="entry name" value="Farnesyl Diphosphate Synthase"/>
    <property type="match status" value="1"/>
</dbReference>
<dbReference type="EMBL" id="CP032698">
    <property type="protein sequence ID" value="AYG84229.1"/>
    <property type="molecule type" value="Genomic_DNA"/>
</dbReference>
<gene>
    <name evidence="1" type="primary">crtB_3</name>
    <name evidence="1" type="ORF">DWB77_06442</name>
</gene>
<dbReference type="RefSeq" id="WP_120725486.1">
    <property type="nucleotide sequence ID" value="NZ_CP032698.1"/>
</dbReference>
<accession>A0A387HKY9</accession>
<dbReference type="Proteomes" id="UP000271554">
    <property type="component" value="Chromosome"/>
</dbReference>
<evidence type="ECO:0000313" key="1">
    <source>
        <dbReference type="EMBL" id="AYG84229.1"/>
    </source>
</evidence>
<dbReference type="PANTHER" id="PTHR31480">
    <property type="entry name" value="BIFUNCTIONAL LYCOPENE CYCLASE/PHYTOENE SYNTHASE"/>
    <property type="match status" value="1"/>
</dbReference>
<name>A0A387HKY9_9ACTN</name>
<reference evidence="1 2" key="1">
    <citation type="submission" date="2018-10" db="EMBL/GenBank/DDBJ databases">
        <title>Relationship between Morphology and Antimicrobial Activity in Streptomyces.</title>
        <authorList>
            <person name="Kang H.J."/>
            <person name="Kim S.B."/>
        </authorList>
    </citation>
    <scope>NUCLEOTIDE SEQUENCE [LARGE SCALE GENOMIC DNA]</scope>
    <source>
        <strain evidence="1 2">BH38</strain>
    </source>
</reference>
<keyword evidence="2" id="KW-1185">Reference proteome</keyword>
<proteinExistence type="predicted"/>
<evidence type="ECO:0000313" key="2">
    <source>
        <dbReference type="Proteomes" id="UP000271554"/>
    </source>
</evidence>
<dbReference type="OrthoDB" id="3535892at2"/>
<protein>
    <submittedName>
        <fullName evidence="1">All-trans-phytoene synthase</fullName>
    </submittedName>
</protein>
<dbReference type="InterPro" id="IPR008949">
    <property type="entry name" value="Isoprenoid_synthase_dom_sf"/>
</dbReference>
<dbReference type="AlphaFoldDB" id="A0A387HKY9"/>
<dbReference type="InterPro" id="IPR002060">
    <property type="entry name" value="Squ/phyt_synthse"/>
</dbReference>
<organism evidence="1 2">
    <name type="scientific">Streptomyces hundungensis</name>
    <dbReference type="NCBI Taxonomy" id="1077946"/>
    <lineage>
        <taxon>Bacteria</taxon>
        <taxon>Bacillati</taxon>
        <taxon>Actinomycetota</taxon>
        <taxon>Actinomycetes</taxon>
        <taxon>Kitasatosporales</taxon>
        <taxon>Streptomycetaceae</taxon>
        <taxon>Streptomyces</taxon>
    </lineage>
</organism>
<dbReference type="GO" id="GO:0016765">
    <property type="term" value="F:transferase activity, transferring alkyl or aryl (other than methyl) groups"/>
    <property type="evidence" value="ECO:0007669"/>
    <property type="project" value="UniProtKB-ARBA"/>
</dbReference>
<dbReference type="KEGG" id="shun:DWB77_06442"/>
<dbReference type="SUPFAM" id="SSF48576">
    <property type="entry name" value="Terpenoid synthases"/>
    <property type="match status" value="1"/>
</dbReference>
<dbReference type="Pfam" id="PF00494">
    <property type="entry name" value="SQS_PSY"/>
    <property type="match status" value="1"/>
</dbReference>